<keyword evidence="6 11" id="KW-0223">Dioxygenase</keyword>
<feature type="binding site" evidence="11">
    <location>
        <position position="126"/>
    </location>
    <ligand>
        <name>Fe(2+)</name>
        <dbReference type="ChEBI" id="CHEBI:29033"/>
        <note>for iron-dependent acireductone dioxygenase activity</note>
    </ligand>
</feature>
<evidence type="ECO:0000256" key="5">
    <source>
        <dbReference type="ARBA" id="ARBA00022723"/>
    </source>
</evidence>
<dbReference type="AlphaFoldDB" id="A0A9P5ISY7"/>
<feature type="binding site" evidence="11">
    <location>
        <position position="81"/>
    </location>
    <ligand>
        <name>Ni(2+)</name>
        <dbReference type="ChEBI" id="CHEBI:49786"/>
        <note>for nickel-dependent acireductone dioxygenase activity</note>
    </ligand>
</feature>
<keyword evidence="3 11" id="KW-0533">Nickel</keyword>
<dbReference type="PANTHER" id="PTHR23418:SF0">
    <property type="entry name" value="ACIREDUCTONE DIOXYGENASE"/>
    <property type="match status" value="1"/>
</dbReference>
<dbReference type="GO" id="GO:0005634">
    <property type="term" value="C:nucleus"/>
    <property type="evidence" value="ECO:0007669"/>
    <property type="project" value="UniProtKB-SubCell"/>
</dbReference>
<comment type="pathway">
    <text evidence="11">Amino-acid biosynthesis; L-methionine biosynthesis via salvage pathway; L-methionine from S-methyl-5-thio-alpha-D-ribose 1-phosphate: step 5/6.</text>
</comment>
<evidence type="ECO:0000256" key="6">
    <source>
        <dbReference type="ARBA" id="ARBA00022964"/>
    </source>
</evidence>
<dbReference type="CDD" id="cd02232">
    <property type="entry name" value="cupin_ARD"/>
    <property type="match status" value="1"/>
</dbReference>
<evidence type="ECO:0000256" key="4">
    <source>
        <dbReference type="ARBA" id="ARBA00022605"/>
    </source>
</evidence>
<feature type="binding site" evidence="11">
    <location>
        <position position="83"/>
    </location>
    <ligand>
        <name>Fe(2+)</name>
        <dbReference type="ChEBI" id="CHEBI:29033"/>
        <note>for iron-dependent acireductone dioxygenase activity</note>
    </ligand>
</feature>
<evidence type="ECO:0000256" key="2">
    <source>
        <dbReference type="ARBA" id="ARBA00022490"/>
    </source>
</evidence>
<dbReference type="EC" id="1.13.11.53" evidence="11"/>
<dbReference type="PANTHER" id="PTHR23418">
    <property type="entry name" value="ACIREDUCTONE DIOXYGENASE"/>
    <property type="match status" value="1"/>
</dbReference>
<dbReference type="SUPFAM" id="SSF51182">
    <property type="entry name" value="RmlC-like cupins"/>
    <property type="match status" value="1"/>
</dbReference>
<comment type="function">
    <text evidence="11">Catalyzes 2 different reactions between oxygen and the acireductone 1,2-dihydroxy-3-keto-5-methylthiopentene (DHK-MTPene) depending upon the metal bound in the active site. Fe-containing acireductone dioxygenase (Fe-ARD) produces formate and 2-keto-4-methylthiobutyrate (KMTB), the alpha-ketoacid precursor of methionine in the methionine recycle pathway. Ni-containing acireductone dioxygenase (Ni-ARD) produces methylthiopropionate, carbon monoxide and formate, and does not lie on the methionine recycle pathway.</text>
</comment>
<sequence length="177" mass="20124">MTTNLAILVSHTIQETPLSVEGLTALGVLYFSLPVDFTDSKEMLENIAATRGYTNRDELEVSPETMGPAFEALLKKFFMEHLHQDEEIRHFLKGVGYFDVRNAKDEWVRIKAEAGDLLVLPAGIYHRFTLDEASYGGVIRLFKNHPKWEALNRSAETDQDECRKNYLLARSNGSFLV</sequence>
<dbReference type="EC" id="1.13.11.54" evidence="11"/>
<gene>
    <name evidence="11" type="primary">ADI1</name>
    <name evidence="12" type="ORF">EAE97_003337</name>
</gene>
<organism evidence="12 13">
    <name type="scientific">Botrytis byssoidea</name>
    <dbReference type="NCBI Taxonomy" id="139641"/>
    <lineage>
        <taxon>Eukaryota</taxon>
        <taxon>Fungi</taxon>
        <taxon>Dikarya</taxon>
        <taxon>Ascomycota</taxon>
        <taxon>Pezizomycotina</taxon>
        <taxon>Leotiomycetes</taxon>
        <taxon>Helotiales</taxon>
        <taxon>Sclerotiniaceae</taxon>
        <taxon>Botrytis</taxon>
    </lineage>
</organism>
<dbReference type="InterPro" id="IPR011051">
    <property type="entry name" value="RmlC_Cupin_sf"/>
</dbReference>
<dbReference type="Proteomes" id="UP000710849">
    <property type="component" value="Unassembled WGS sequence"/>
</dbReference>
<comment type="cofactor">
    <cofactor evidence="11">
        <name>Fe(2+)</name>
        <dbReference type="ChEBI" id="CHEBI:29033"/>
    </cofactor>
    <cofactor evidence="11">
        <name>Ni(2+)</name>
        <dbReference type="ChEBI" id="CHEBI:49786"/>
    </cofactor>
    <text evidence="11">Binds either 1 Fe or Ni cation per monomer. Iron-binding promotes an acireductone dioxygenase reaction producing 2-keto-4-methylthiobutyrate, while nickel-binding promotes an acireductone dioxygenase reaction producing 3-(methylsulfanyl)propanoate.</text>
</comment>
<feature type="binding site" evidence="11">
    <location>
        <position position="87"/>
    </location>
    <ligand>
        <name>Fe(2+)</name>
        <dbReference type="ChEBI" id="CHEBI:29033"/>
        <note>for iron-dependent acireductone dioxygenase activity</note>
    </ligand>
</feature>
<feature type="binding site" evidence="11">
    <location>
        <position position="83"/>
    </location>
    <ligand>
        <name>Ni(2+)</name>
        <dbReference type="ChEBI" id="CHEBI:49786"/>
        <note>for nickel-dependent acireductone dioxygenase activity</note>
    </ligand>
</feature>
<evidence type="ECO:0000256" key="3">
    <source>
        <dbReference type="ARBA" id="ARBA00022596"/>
    </source>
</evidence>
<keyword evidence="8 11" id="KW-0408">Iron</keyword>
<dbReference type="InterPro" id="IPR027496">
    <property type="entry name" value="ARD_euk"/>
</dbReference>
<name>A0A9P5ISY7_9HELO</name>
<dbReference type="GO" id="GO:0010308">
    <property type="term" value="F:acireductone dioxygenase (Ni2+-requiring) activity"/>
    <property type="evidence" value="ECO:0007669"/>
    <property type="project" value="UniProtKB-UniRule"/>
</dbReference>
<keyword evidence="7 11" id="KW-0560">Oxidoreductase</keyword>
<dbReference type="GO" id="GO:0005506">
    <property type="term" value="F:iron ion binding"/>
    <property type="evidence" value="ECO:0007669"/>
    <property type="project" value="UniProtKB-UniRule"/>
</dbReference>
<evidence type="ECO:0000313" key="12">
    <source>
        <dbReference type="EMBL" id="KAF7949828.1"/>
    </source>
</evidence>
<dbReference type="GO" id="GO:0016151">
    <property type="term" value="F:nickel cation binding"/>
    <property type="evidence" value="ECO:0007669"/>
    <property type="project" value="UniProtKB-UniRule"/>
</dbReference>
<comment type="catalytic activity">
    <reaction evidence="1 11">
        <text>1,2-dihydroxy-5-(methylsulfanyl)pent-1-en-3-one + O2 = 4-methylsulfanyl-2-oxobutanoate + formate + 2 H(+)</text>
        <dbReference type="Rhea" id="RHEA:24504"/>
        <dbReference type="ChEBI" id="CHEBI:15378"/>
        <dbReference type="ChEBI" id="CHEBI:15379"/>
        <dbReference type="ChEBI" id="CHEBI:15740"/>
        <dbReference type="ChEBI" id="CHEBI:16723"/>
        <dbReference type="ChEBI" id="CHEBI:49252"/>
        <dbReference type="EC" id="1.13.11.54"/>
    </reaction>
</comment>
<keyword evidence="9 11" id="KW-0486">Methionine biosynthesis</keyword>
<dbReference type="InterPro" id="IPR004313">
    <property type="entry name" value="ARD"/>
</dbReference>
<comment type="caution">
    <text evidence="12">The sequence shown here is derived from an EMBL/GenBank/DDBJ whole genome shotgun (WGS) entry which is preliminary data.</text>
</comment>
<keyword evidence="2 11" id="KW-0963">Cytoplasm</keyword>
<dbReference type="GO" id="GO:0005737">
    <property type="term" value="C:cytoplasm"/>
    <property type="evidence" value="ECO:0007669"/>
    <property type="project" value="UniProtKB-SubCell"/>
</dbReference>
<dbReference type="GO" id="GO:0019509">
    <property type="term" value="P:L-methionine salvage from methylthioadenosine"/>
    <property type="evidence" value="ECO:0007669"/>
    <property type="project" value="UniProtKB-UniRule"/>
</dbReference>
<evidence type="ECO:0000256" key="9">
    <source>
        <dbReference type="ARBA" id="ARBA00023167"/>
    </source>
</evidence>
<dbReference type="Pfam" id="PF03079">
    <property type="entry name" value="ARD"/>
    <property type="match status" value="1"/>
</dbReference>
<dbReference type="HAMAP" id="MF_03154">
    <property type="entry name" value="Salvage_MtnD_euk"/>
    <property type="match status" value="1"/>
</dbReference>
<dbReference type="InterPro" id="IPR014710">
    <property type="entry name" value="RmlC-like_jellyroll"/>
</dbReference>
<dbReference type="FunFam" id="2.60.120.10:FF:000099">
    <property type="entry name" value="1,2-dihydroxy-3-keto-5-methylthiopentene dioxygenase"/>
    <property type="match status" value="1"/>
</dbReference>
<accession>A0A9P5ISY7</accession>
<evidence type="ECO:0000313" key="13">
    <source>
        <dbReference type="Proteomes" id="UP000710849"/>
    </source>
</evidence>
<proteinExistence type="inferred from homology"/>
<comment type="similarity">
    <text evidence="11">Belongs to the acireductone dioxygenase (ARD) family.</text>
</comment>
<keyword evidence="10 11" id="KW-0539">Nucleus</keyword>
<evidence type="ECO:0000256" key="10">
    <source>
        <dbReference type="ARBA" id="ARBA00023242"/>
    </source>
</evidence>
<dbReference type="Gene3D" id="2.60.120.10">
    <property type="entry name" value="Jelly Rolls"/>
    <property type="match status" value="1"/>
</dbReference>
<dbReference type="EMBL" id="RCSW01000005">
    <property type="protein sequence ID" value="KAF7949828.1"/>
    <property type="molecule type" value="Genomic_DNA"/>
</dbReference>
<protein>
    <recommendedName>
        <fullName evidence="11">Acireductone dioxygenase</fullName>
    </recommendedName>
    <alternativeName>
        <fullName evidence="11">Acireductone dioxygenase (Fe(2+)-requiring)</fullName>
        <shortName evidence="11">ARD'</shortName>
        <shortName evidence="11">Fe-ARD</shortName>
        <ecNumber evidence="11">1.13.11.54</ecNumber>
    </alternativeName>
    <alternativeName>
        <fullName evidence="11">Acireductone dioxygenase (Ni(2+)-requiring)</fullName>
        <shortName evidence="11">ARD</shortName>
        <shortName evidence="11">Ni-ARD</shortName>
        <ecNumber evidence="11">1.13.11.53</ecNumber>
    </alternativeName>
</protein>
<comment type="catalytic activity">
    <reaction evidence="11">
        <text>1,2-dihydroxy-5-(methylsulfanyl)pent-1-en-3-one + O2 = 3-(methylsulfanyl)propanoate + CO + formate + 2 H(+)</text>
        <dbReference type="Rhea" id="RHEA:14161"/>
        <dbReference type="ChEBI" id="CHEBI:15378"/>
        <dbReference type="ChEBI" id="CHEBI:15379"/>
        <dbReference type="ChEBI" id="CHEBI:15740"/>
        <dbReference type="ChEBI" id="CHEBI:17245"/>
        <dbReference type="ChEBI" id="CHEBI:49016"/>
        <dbReference type="ChEBI" id="CHEBI:49252"/>
        <dbReference type="EC" id="1.13.11.53"/>
    </reaction>
</comment>
<feature type="binding site" evidence="11">
    <location>
        <position position="87"/>
    </location>
    <ligand>
        <name>Ni(2+)</name>
        <dbReference type="ChEBI" id="CHEBI:49786"/>
        <note>for nickel-dependent acireductone dioxygenase activity</note>
    </ligand>
</feature>
<comment type="subcellular location">
    <subcellularLocation>
        <location evidence="11">Cytoplasm</location>
    </subcellularLocation>
    <subcellularLocation>
        <location evidence="11">Nucleus</location>
    </subcellularLocation>
</comment>
<feature type="binding site" evidence="11">
    <location>
        <position position="126"/>
    </location>
    <ligand>
        <name>Ni(2+)</name>
        <dbReference type="ChEBI" id="CHEBI:49786"/>
        <note>for nickel-dependent acireductone dioxygenase activity</note>
    </ligand>
</feature>
<dbReference type="GO" id="GO:0010309">
    <property type="term" value="F:acireductone dioxygenase [iron(II)-requiring] activity"/>
    <property type="evidence" value="ECO:0007669"/>
    <property type="project" value="UniProtKB-UniRule"/>
</dbReference>
<evidence type="ECO:0000256" key="1">
    <source>
        <dbReference type="ARBA" id="ARBA00000428"/>
    </source>
</evidence>
<keyword evidence="4 11" id="KW-0028">Amino-acid biosynthesis</keyword>
<reference evidence="12 13" key="1">
    <citation type="journal article" date="2020" name="Genome Biol. Evol.">
        <title>Comparative genomics of Sclerotiniaceae.</title>
        <authorList>
            <person name="Valero Jimenez C.A."/>
            <person name="Steentjes M."/>
            <person name="Scholten O.E."/>
            <person name="Van Kan J.A.L."/>
        </authorList>
    </citation>
    <scope>NUCLEOTIDE SEQUENCE [LARGE SCALE GENOMIC DNA]</scope>
    <source>
        <strain evidence="12 13">MUCL 94</strain>
    </source>
</reference>
<feature type="binding site" evidence="11">
    <location>
        <position position="81"/>
    </location>
    <ligand>
        <name>Fe(2+)</name>
        <dbReference type="ChEBI" id="CHEBI:29033"/>
        <note>for iron-dependent acireductone dioxygenase activity</note>
    </ligand>
</feature>
<keyword evidence="5 11" id="KW-0479">Metal-binding</keyword>
<evidence type="ECO:0000256" key="11">
    <source>
        <dbReference type="HAMAP-Rule" id="MF_03154"/>
    </source>
</evidence>
<keyword evidence="13" id="KW-1185">Reference proteome</keyword>
<evidence type="ECO:0000256" key="7">
    <source>
        <dbReference type="ARBA" id="ARBA00023002"/>
    </source>
</evidence>
<evidence type="ECO:0000256" key="8">
    <source>
        <dbReference type="ARBA" id="ARBA00023004"/>
    </source>
</evidence>